<comment type="caution">
    <text evidence="2">The sequence shown here is derived from an EMBL/GenBank/DDBJ whole genome shotgun (WGS) entry which is preliminary data.</text>
</comment>
<evidence type="ECO:0000313" key="3">
    <source>
        <dbReference type="Proteomes" id="UP000250572"/>
    </source>
</evidence>
<feature type="region of interest" description="Disordered" evidence="1">
    <location>
        <begin position="34"/>
        <end position="95"/>
    </location>
</feature>
<reference evidence="2 3" key="1">
    <citation type="journal article" date="2018" name="G3 (Bethesda)">
        <title>A High-Quality Reference Genome for the Invasive Mosquitofish Gambusia affinis Using a Chicago Library.</title>
        <authorList>
            <person name="Hoffberg S.L."/>
            <person name="Troendle N.J."/>
            <person name="Glenn T.C."/>
            <person name="Mahmud O."/>
            <person name="Louha S."/>
            <person name="Chalopin D."/>
            <person name="Bennetzen J.L."/>
            <person name="Mauricio R."/>
        </authorList>
    </citation>
    <scope>NUCLEOTIDE SEQUENCE [LARGE SCALE GENOMIC DNA]</scope>
    <source>
        <strain evidence="2">NE01/NJP1002.9</strain>
        <tissue evidence="2">Muscle</tissue>
    </source>
</reference>
<evidence type="ECO:0000256" key="1">
    <source>
        <dbReference type="SAM" id="MobiDB-lite"/>
    </source>
</evidence>
<feature type="compositionally biased region" description="Polar residues" evidence="1">
    <location>
        <begin position="34"/>
        <end position="44"/>
    </location>
</feature>
<protein>
    <submittedName>
        <fullName evidence="2">Uncharacterized protein</fullName>
    </submittedName>
</protein>
<accession>A0A315VR79</accession>
<dbReference type="Proteomes" id="UP000250572">
    <property type="component" value="Unassembled WGS sequence"/>
</dbReference>
<dbReference type="AlphaFoldDB" id="A0A315VR79"/>
<organism evidence="2 3">
    <name type="scientific">Gambusia affinis</name>
    <name type="common">Western mosquitofish</name>
    <name type="synonym">Heterandria affinis</name>
    <dbReference type="NCBI Taxonomy" id="33528"/>
    <lineage>
        <taxon>Eukaryota</taxon>
        <taxon>Metazoa</taxon>
        <taxon>Chordata</taxon>
        <taxon>Craniata</taxon>
        <taxon>Vertebrata</taxon>
        <taxon>Euteleostomi</taxon>
        <taxon>Actinopterygii</taxon>
        <taxon>Neopterygii</taxon>
        <taxon>Teleostei</taxon>
        <taxon>Neoteleostei</taxon>
        <taxon>Acanthomorphata</taxon>
        <taxon>Ovalentaria</taxon>
        <taxon>Atherinomorphae</taxon>
        <taxon>Cyprinodontiformes</taxon>
        <taxon>Poeciliidae</taxon>
        <taxon>Poeciliinae</taxon>
        <taxon>Gambusia</taxon>
    </lineage>
</organism>
<proteinExistence type="predicted"/>
<name>A0A315VR79_GAMAF</name>
<sequence>MEVRFIWDFGDAVFSVLQGAGDGARALHCLPDARSSSATRTQTDAAGAAGSPPPVMAGRTEPTGTKGEPGENRGRTGGSLQLSASKRNFLLNPSK</sequence>
<feature type="compositionally biased region" description="Polar residues" evidence="1">
    <location>
        <begin position="78"/>
        <end position="95"/>
    </location>
</feature>
<dbReference type="EMBL" id="NHOQ01001229">
    <property type="protein sequence ID" value="PWA25630.1"/>
    <property type="molecule type" value="Genomic_DNA"/>
</dbReference>
<keyword evidence="3" id="KW-1185">Reference proteome</keyword>
<evidence type="ECO:0000313" key="2">
    <source>
        <dbReference type="EMBL" id="PWA25630.1"/>
    </source>
</evidence>
<gene>
    <name evidence="2" type="ORF">CCH79_00001338</name>
</gene>